<dbReference type="EMBL" id="CCKQ01007788">
    <property type="protein sequence ID" value="CDW79211.1"/>
    <property type="molecule type" value="Genomic_DNA"/>
</dbReference>
<feature type="transmembrane region" description="Helical" evidence="2">
    <location>
        <begin position="358"/>
        <end position="379"/>
    </location>
</feature>
<organism evidence="3 4">
    <name type="scientific">Stylonychia lemnae</name>
    <name type="common">Ciliate</name>
    <dbReference type="NCBI Taxonomy" id="5949"/>
    <lineage>
        <taxon>Eukaryota</taxon>
        <taxon>Sar</taxon>
        <taxon>Alveolata</taxon>
        <taxon>Ciliophora</taxon>
        <taxon>Intramacronucleata</taxon>
        <taxon>Spirotrichea</taxon>
        <taxon>Stichotrichia</taxon>
        <taxon>Sporadotrichida</taxon>
        <taxon>Oxytrichidae</taxon>
        <taxon>Stylonychinae</taxon>
        <taxon>Stylonychia</taxon>
    </lineage>
</organism>
<evidence type="ECO:0008006" key="5">
    <source>
        <dbReference type="Google" id="ProtNLM"/>
    </source>
</evidence>
<feature type="transmembrane region" description="Helical" evidence="2">
    <location>
        <begin position="288"/>
        <end position="311"/>
    </location>
</feature>
<feature type="transmembrane region" description="Helical" evidence="2">
    <location>
        <begin position="417"/>
        <end position="437"/>
    </location>
</feature>
<feature type="compositionally biased region" description="Polar residues" evidence="1">
    <location>
        <begin position="169"/>
        <end position="179"/>
    </location>
</feature>
<feature type="transmembrane region" description="Helical" evidence="2">
    <location>
        <begin position="385"/>
        <end position="405"/>
    </location>
</feature>
<feature type="transmembrane region" description="Helical" evidence="2">
    <location>
        <begin position="323"/>
        <end position="346"/>
    </location>
</feature>
<feature type="region of interest" description="Disordered" evidence="1">
    <location>
        <begin position="147"/>
        <end position="186"/>
    </location>
</feature>
<keyword evidence="2" id="KW-0472">Membrane</keyword>
<proteinExistence type="predicted"/>
<dbReference type="AlphaFoldDB" id="A0A078ABG3"/>
<evidence type="ECO:0000256" key="1">
    <source>
        <dbReference type="SAM" id="MobiDB-lite"/>
    </source>
</evidence>
<evidence type="ECO:0000256" key="2">
    <source>
        <dbReference type="SAM" id="Phobius"/>
    </source>
</evidence>
<keyword evidence="2" id="KW-1133">Transmembrane helix</keyword>
<protein>
    <recommendedName>
        <fullName evidence="5">Transmembrane protein</fullName>
    </recommendedName>
</protein>
<gene>
    <name evidence="3" type="primary">Contig16960.g18063</name>
    <name evidence="3" type="ORF">STYLEM_8197</name>
</gene>
<evidence type="ECO:0000313" key="3">
    <source>
        <dbReference type="EMBL" id="CDW79211.1"/>
    </source>
</evidence>
<accession>A0A078ABG3</accession>
<sequence length="503" mass="58030">MPININDPFIQKSSSRGNLLQDNPKKKDLFDLDEILMIDSKGADSEMKGDPILVFEMPKKEQNSVELKPTPSFRSNFDYKFNFKSEEDKMEEIQEDDENFSIDEDRIETSKVQFVSHQDPVIHAKPRQNKKTDQKLLINSSLHQLFQSEDNQSNYDEESEKFKRDSKTQNDVVTQNNPNEHNDDKDDKIQIDKIQNKLTLTKDPEKVLKENYVDFSNSQNLALAEEQFQKMVIKYSERSFGEESTDLNMLQRQSSLVYFIFMANLCLIAFLVLLYLKLSGRISADLTYSQLFIPLELSVLLVYGVLSSLYIHDFQSTKQLNVVMSVLIIIMFVSLELSLLFLGIFLNDNKVGFQKFISPAYICYIALFATFIYILPGLFNNKPRVAILGILHMIGLFSFLAFLEAKYEHQTNIYTQVCLIPLLASFSVHFISANVTYFCSTKTESKEEFEVVIVDLILIEIILVILYLECILQNLAVAFLPVSIALIYQFVKFVEYVTLTKNP</sequence>
<name>A0A078ABG3_STYLE</name>
<feature type="transmembrane region" description="Helical" evidence="2">
    <location>
        <begin position="256"/>
        <end position="276"/>
    </location>
</feature>
<dbReference type="InParanoid" id="A0A078ABG3"/>
<keyword evidence="2" id="KW-0812">Transmembrane</keyword>
<dbReference type="OMA" id="VILYLEC"/>
<reference evidence="3 4" key="1">
    <citation type="submission" date="2014-06" db="EMBL/GenBank/DDBJ databases">
        <authorList>
            <person name="Swart Estienne"/>
        </authorList>
    </citation>
    <scope>NUCLEOTIDE SEQUENCE [LARGE SCALE GENOMIC DNA]</scope>
    <source>
        <strain evidence="3 4">130c</strain>
    </source>
</reference>
<feature type="transmembrane region" description="Helical" evidence="2">
    <location>
        <begin position="475"/>
        <end position="494"/>
    </location>
</feature>
<feature type="transmembrane region" description="Helical" evidence="2">
    <location>
        <begin position="449"/>
        <end position="468"/>
    </location>
</feature>
<dbReference type="Proteomes" id="UP000039865">
    <property type="component" value="Unassembled WGS sequence"/>
</dbReference>
<keyword evidence="4" id="KW-1185">Reference proteome</keyword>
<evidence type="ECO:0000313" key="4">
    <source>
        <dbReference type="Proteomes" id="UP000039865"/>
    </source>
</evidence>
<feature type="compositionally biased region" description="Polar residues" evidence="1">
    <location>
        <begin position="11"/>
        <end position="21"/>
    </location>
</feature>
<feature type="region of interest" description="Disordered" evidence="1">
    <location>
        <begin position="1"/>
        <end position="23"/>
    </location>
</feature>